<comment type="caution">
    <text evidence="1">The sequence shown here is derived from an EMBL/GenBank/DDBJ whole genome shotgun (WGS) entry which is preliminary data.</text>
</comment>
<evidence type="ECO:0008006" key="3">
    <source>
        <dbReference type="Google" id="ProtNLM"/>
    </source>
</evidence>
<evidence type="ECO:0000313" key="1">
    <source>
        <dbReference type="EMBL" id="KAJ8943998.1"/>
    </source>
</evidence>
<evidence type="ECO:0000313" key="2">
    <source>
        <dbReference type="Proteomes" id="UP001162156"/>
    </source>
</evidence>
<accession>A0AAV8Y1F4</accession>
<dbReference type="Proteomes" id="UP001162156">
    <property type="component" value="Unassembled WGS sequence"/>
</dbReference>
<organism evidence="1 2">
    <name type="scientific">Rhamnusium bicolor</name>
    <dbReference type="NCBI Taxonomy" id="1586634"/>
    <lineage>
        <taxon>Eukaryota</taxon>
        <taxon>Metazoa</taxon>
        <taxon>Ecdysozoa</taxon>
        <taxon>Arthropoda</taxon>
        <taxon>Hexapoda</taxon>
        <taxon>Insecta</taxon>
        <taxon>Pterygota</taxon>
        <taxon>Neoptera</taxon>
        <taxon>Endopterygota</taxon>
        <taxon>Coleoptera</taxon>
        <taxon>Polyphaga</taxon>
        <taxon>Cucujiformia</taxon>
        <taxon>Chrysomeloidea</taxon>
        <taxon>Cerambycidae</taxon>
        <taxon>Lepturinae</taxon>
        <taxon>Rhagiini</taxon>
        <taxon>Rhamnusium</taxon>
    </lineage>
</organism>
<gene>
    <name evidence="1" type="ORF">NQ314_009581</name>
</gene>
<name>A0AAV8Y1F4_9CUCU</name>
<proteinExistence type="predicted"/>
<protein>
    <recommendedName>
        <fullName evidence="3">Ovate family protein</fullName>
    </recommendedName>
</protein>
<sequence>MAYSTKCYEDNFSASGDFSIVTDSSARLSHIHDPNKHLEPIGGEDEDASTSIKTIASPRKMRNSELEDLTKAIEDRIKCSSKEFEEKLLQSFYGLRINTSKLFIGLEEKISQSWSSFVDYLRLSGAASVCNSNEMASKGNLTKIENCSSNADEGV</sequence>
<keyword evidence="2" id="KW-1185">Reference proteome</keyword>
<dbReference type="EMBL" id="JANEYF010002636">
    <property type="protein sequence ID" value="KAJ8943998.1"/>
    <property type="molecule type" value="Genomic_DNA"/>
</dbReference>
<reference evidence="1" key="1">
    <citation type="journal article" date="2023" name="Insect Mol. Biol.">
        <title>Genome sequencing provides insights into the evolution of gene families encoding plant cell wall-degrading enzymes in longhorned beetles.</title>
        <authorList>
            <person name="Shin N.R."/>
            <person name="Okamura Y."/>
            <person name="Kirsch R."/>
            <person name="Pauchet Y."/>
        </authorList>
    </citation>
    <scope>NUCLEOTIDE SEQUENCE</scope>
    <source>
        <strain evidence="1">RBIC_L_NR</strain>
    </source>
</reference>
<dbReference type="AlphaFoldDB" id="A0AAV8Y1F4"/>